<accession>A0A0B3RUR0</accession>
<sequence length="175" mass="19384">MTPYAQVLGADLDRLPTPCQALHRAFGRFEGRITVEPAPFLVLRMLARLMGLPAATPDAPLVLETAPTEKGACWTRRIGPQCMMSQQRAMPDGTLAEQLGPVTLAARLVPDGAGLRLETAWVRFLGLRLPRFFWPGMLAREWAESGLYRFEIDIRLPVLGTRLIAYSGWLDPLAS</sequence>
<dbReference type="STRING" id="561184.SAMN05216376_12153"/>
<protein>
    <submittedName>
        <fullName evidence="2">Saccharopine dehydrogenase</fullName>
    </submittedName>
</protein>
<evidence type="ECO:0000259" key="1">
    <source>
        <dbReference type="Pfam" id="PF13761"/>
    </source>
</evidence>
<reference evidence="2 3" key="1">
    <citation type="submission" date="2014-10" db="EMBL/GenBank/DDBJ databases">
        <title>Genome sequence of Ponticoccus sp. strain UMTAT08 isolated from clonal culture of toxic dinoflagellate Alexandrium tamiyavanichii.</title>
        <authorList>
            <person name="Gan H.Y."/>
            <person name="Muhd D.-D."/>
            <person name="Mohd Noor M.E."/>
            <person name="Yeong Y.S."/>
            <person name="Usup G."/>
        </authorList>
    </citation>
    <scope>NUCLEOTIDE SEQUENCE [LARGE SCALE GENOMIC DNA]</scope>
    <source>
        <strain evidence="2 3">UMTAT08</strain>
    </source>
</reference>
<name>A0A0B3RUR0_9RHOB</name>
<gene>
    <name evidence="2" type="ORF">OA50_04956</name>
</gene>
<dbReference type="AlphaFoldDB" id="A0A0B3RUR0"/>
<proteinExistence type="predicted"/>
<keyword evidence="3" id="KW-1185">Reference proteome</keyword>
<dbReference type="InterPro" id="IPR025311">
    <property type="entry name" value="DUF4166"/>
</dbReference>
<dbReference type="Pfam" id="PF13761">
    <property type="entry name" value="DUF4166"/>
    <property type="match status" value="1"/>
</dbReference>
<feature type="domain" description="DUF4166" evidence="1">
    <location>
        <begin position="20"/>
        <end position="170"/>
    </location>
</feature>
<dbReference type="Proteomes" id="UP000030960">
    <property type="component" value="Unassembled WGS sequence"/>
</dbReference>
<evidence type="ECO:0000313" key="3">
    <source>
        <dbReference type="Proteomes" id="UP000030960"/>
    </source>
</evidence>
<comment type="caution">
    <text evidence="2">The sequence shown here is derived from an EMBL/GenBank/DDBJ whole genome shotgun (WGS) entry which is preliminary data.</text>
</comment>
<dbReference type="EMBL" id="JSUQ01000026">
    <property type="protein sequence ID" value="KHQ50448.1"/>
    <property type="molecule type" value="Genomic_DNA"/>
</dbReference>
<evidence type="ECO:0000313" key="2">
    <source>
        <dbReference type="EMBL" id="KHQ50448.1"/>
    </source>
</evidence>
<organism evidence="2 3">
    <name type="scientific">Mameliella alba</name>
    <dbReference type="NCBI Taxonomy" id="561184"/>
    <lineage>
        <taxon>Bacteria</taxon>
        <taxon>Pseudomonadati</taxon>
        <taxon>Pseudomonadota</taxon>
        <taxon>Alphaproteobacteria</taxon>
        <taxon>Rhodobacterales</taxon>
        <taxon>Roseobacteraceae</taxon>
        <taxon>Mameliella</taxon>
    </lineage>
</organism>